<keyword evidence="5" id="KW-1185">Reference proteome</keyword>
<dbReference type="PANTHER" id="PTHR30432:SF1">
    <property type="entry name" value="DNA-BINDING TRANSCRIPTIONAL DUAL REGULATOR MODE"/>
    <property type="match status" value="1"/>
</dbReference>
<dbReference type="Proteomes" id="UP000006794">
    <property type="component" value="Chromosome"/>
</dbReference>
<dbReference type="GO" id="GO:0015689">
    <property type="term" value="P:molybdate ion transport"/>
    <property type="evidence" value="ECO:0007669"/>
    <property type="project" value="InterPro"/>
</dbReference>
<comment type="subcellular location">
    <subcellularLocation>
        <location evidence="1">Cell membrane</location>
        <topology evidence="1">Peripheral membrane protein</topology>
    </subcellularLocation>
</comment>
<dbReference type="InterPro" id="IPR004606">
    <property type="entry name" value="Mop_domain"/>
</dbReference>
<organism evidence="4 5">
    <name type="scientific">Halopiger xanaduensis (strain DSM 18323 / JCM 14033 / SH-6)</name>
    <dbReference type="NCBI Taxonomy" id="797210"/>
    <lineage>
        <taxon>Archaea</taxon>
        <taxon>Methanobacteriati</taxon>
        <taxon>Methanobacteriota</taxon>
        <taxon>Stenosarchaea group</taxon>
        <taxon>Halobacteria</taxon>
        <taxon>Halobacteriales</taxon>
        <taxon>Natrialbaceae</taxon>
        <taxon>Halopiger</taxon>
    </lineage>
</organism>
<dbReference type="PANTHER" id="PTHR30432">
    <property type="entry name" value="TRANSCRIPTIONAL REGULATOR MODE"/>
    <property type="match status" value="1"/>
</dbReference>
<protein>
    <submittedName>
        <fullName evidence="4">TOBE domain-containing protein</fullName>
    </submittedName>
</protein>
<accession>F8D526</accession>
<evidence type="ECO:0000256" key="2">
    <source>
        <dbReference type="ARBA" id="ARBA00022505"/>
    </source>
</evidence>
<dbReference type="SUPFAM" id="SSF50331">
    <property type="entry name" value="MOP-like"/>
    <property type="match status" value="1"/>
</dbReference>
<dbReference type="GeneID" id="10799130"/>
<dbReference type="EMBL" id="CP002839">
    <property type="protein sequence ID" value="AEH38793.1"/>
    <property type="molecule type" value="Genomic_DNA"/>
</dbReference>
<reference evidence="4 5" key="1">
    <citation type="journal article" date="2012" name="Stand. Genomic Sci.">
        <title>Complete genome sequence of Halopiger xanaduensis type strain (SH-6(T)).</title>
        <authorList>
            <person name="Anderson I."/>
            <person name="Tindall B.J."/>
            <person name="Rohde M."/>
            <person name="Lucas S."/>
            <person name="Han J."/>
            <person name="Lapidus A."/>
            <person name="Cheng J.F."/>
            <person name="Goodwin L."/>
            <person name="Pitluck S."/>
            <person name="Peters L."/>
            <person name="Pati A."/>
            <person name="Mikhailova N."/>
            <person name="Pagani I."/>
            <person name="Teshima H."/>
            <person name="Han C."/>
            <person name="Tapia R."/>
            <person name="Land M."/>
            <person name="Woyke T."/>
            <person name="Klenk H.P."/>
            <person name="Kyrpides N."/>
            <person name="Ivanova N."/>
        </authorList>
    </citation>
    <scope>NUCLEOTIDE SEQUENCE [LARGE SCALE GENOMIC DNA]</scope>
    <source>
        <strain evidence="5">DSM 18323 / JCM 14033 / SH-6</strain>
    </source>
</reference>
<dbReference type="InterPro" id="IPR036388">
    <property type="entry name" value="WH-like_DNA-bd_sf"/>
</dbReference>
<proteinExistence type="predicted"/>
<dbReference type="eggNOG" id="arCOG00228">
    <property type="taxonomic scope" value="Archaea"/>
</dbReference>
<sequence>MTIEREYTTKLAVDDVTIDRRDIEMLDAIERYGSMHRAADELGRSYARLQNRVVEIEGAVGQITERKRGGSGGGGTELTETARDLRRQFDRHDAALDGVARVTESVFAGTVRDRTGELATVETAVGPIVALAPEGASDVQLTVRSDAVVLTDPDETPRADGTSLRNQFRGTVARLEPGDAISRVTIDLEGEAGDSAGEPDPSEPVLEALVTNASVDRLALEPGRAITASFKATAARAIDVDADQSS</sequence>
<dbReference type="SUPFAM" id="SSF46785">
    <property type="entry name" value="Winged helix' DNA-binding domain"/>
    <property type="match status" value="1"/>
</dbReference>
<dbReference type="InterPro" id="IPR036390">
    <property type="entry name" value="WH_DNA-bd_sf"/>
</dbReference>
<evidence type="ECO:0000259" key="3">
    <source>
        <dbReference type="PROSITE" id="PS51866"/>
    </source>
</evidence>
<evidence type="ECO:0000256" key="1">
    <source>
        <dbReference type="ARBA" id="ARBA00004202"/>
    </source>
</evidence>
<evidence type="ECO:0000313" key="4">
    <source>
        <dbReference type="EMBL" id="AEH38793.1"/>
    </source>
</evidence>
<dbReference type="OrthoDB" id="70912at2157"/>
<dbReference type="AlphaFoldDB" id="F8D526"/>
<dbReference type="Gene3D" id="1.10.10.10">
    <property type="entry name" value="Winged helix-like DNA-binding domain superfamily/Winged helix DNA-binding domain"/>
    <property type="match status" value="1"/>
</dbReference>
<dbReference type="GO" id="GO:0005886">
    <property type="term" value="C:plasma membrane"/>
    <property type="evidence" value="ECO:0007669"/>
    <property type="project" value="UniProtKB-SubCell"/>
</dbReference>
<dbReference type="PROSITE" id="PS51866">
    <property type="entry name" value="MOP"/>
    <property type="match status" value="1"/>
</dbReference>
<dbReference type="eggNOG" id="arCOG00223">
    <property type="taxonomic scope" value="Archaea"/>
</dbReference>
<evidence type="ECO:0000313" key="5">
    <source>
        <dbReference type="Proteomes" id="UP000006794"/>
    </source>
</evidence>
<dbReference type="RefSeq" id="WP_013881679.1">
    <property type="nucleotide sequence ID" value="NC_015666.1"/>
</dbReference>
<dbReference type="STRING" id="797210.Halxa_4191"/>
<keyword evidence="2" id="KW-0500">Molybdenum</keyword>
<gene>
    <name evidence="4" type="ordered locus">Halxa_4191</name>
</gene>
<dbReference type="InterPro" id="IPR008995">
    <property type="entry name" value="Mo/tungstate-bd_C_term_dom"/>
</dbReference>
<dbReference type="InterPro" id="IPR051815">
    <property type="entry name" value="Molybdate_resp_trans_reg"/>
</dbReference>
<feature type="domain" description="Mop" evidence="3">
    <location>
        <begin position="161"/>
        <end position="239"/>
    </location>
</feature>
<dbReference type="KEGG" id="hxa:Halxa_4191"/>
<dbReference type="Pfam" id="PF03459">
    <property type="entry name" value="TOBE"/>
    <property type="match status" value="1"/>
</dbReference>
<name>F8D526_HALXS</name>
<dbReference type="HOGENOM" id="CLU_072980_0_0_2"/>
<dbReference type="Gene3D" id="2.40.50.100">
    <property type="match status" value="1"/>
</dbReference>
<dbReference type="InterPro" id="IPR005116">
    <property type="entry name" value="Transp-assoc_OB_typ1"/>
</dbReference>